<accession>A0A117QQD4</accession>
<gene>
    <name evidence="1" type="ORF">AQJ30_03975</name>
</gene>
<sequence>MDMAELLERVFPGHGDRWARRPLPAHGGPVEGHGVGVGAELHEELEGRFPVGGALAARDAVARI</sequence>
<evidence type="ECO:0000313" key="2">
    <source>
        <dbReference type="Proteomes" id="UP000053271"/>
    </source>
</evidence>
<proteinExistence type="predicted"/>
<keyword evidence="2" id="KW-1185">Reference proteome</keyword>
<evidence type="ECO:0000313" key="1">
    <source>
        <dbReference type="EMBL" id="KUN41051.1"/>
    </source>
</evidence>
<comment type="caution">
    <text evidence="1">The sequence shown here is derived from an EMBL/GenBank/DDBJ whole genome shotgun (WGS) entry which is preliminary data.</text>
</comment>
<name>A0A117QQD4_9ACTN</name>
<dbReference type="Proteomes" id="UP000053271">
    <property type="component" value="Unassembled WGS sequence"/>
</dbReference>
<dbReference type="EMBL" id="LMWS01000005">
    <property type="protein sequence ID" value="KUN41051.1"/>
    <property type="molecule type" value="Genomic_DNA"/>
</dbReference>
<dbReference type="AlphaFoldDB" id="A0A117QQD4"/>
<protein>
    <submittedName>
        <fullName evidence="1">Uncharacterized protein</fullName>
    </submittedName>
</protein>
<reference evidence="1 2" key="1">
    <citation type="submission" date="2015-10" db="EMBL/GenBank/DDBJ databases">
        <title>Draft genome sequence of Streptomyces longwoodensis DSM 41677, type strain for the species Streptomyces longwoodensis.</title>
        <authorList>
            <person name="Ruckert C."/>
            <person name="Winkler A."/>
            <person name="Kalinowski J."/>
            <person name="Kampfer P."/>
            <person name="Glaeser S."/>
        </authorList>
    </citation>
    <scope>NUCLEOTIDE SEQUENCE [LARGE SCALE GENOMIC DNA]</scope>
    <source>
        <strain evidence="1 2">DSM 41677</strain>
    </source>
</reference>
<organism evidence="1 2">
    <name type="scientific">Streptomyces longwoodensis</name>
    <dbReference type="NCBI Taxonomy" id="68231"/>
    <lineage>
        <taxon>Bacteria</taxon>
        <taxon>Bacillati</taxon>
        <taxon>Actinomycetota</taxon>
        <taxon>Actinomycetes</taxon>
        <taxon>Kitasatosporales</taxon>
        <taxon>Streptomycetaceae</taxon>
        <taxon>Streptomyces</taxon>
    </lineage>
</organism>
<dbReference type="STRING" id="68231.AQJ30_03975"/>